<proteinExistence type="predicted"/>
<comment type="caution">
    <text evidence="3">The sequence shown here is derived from an EMBL/GenBank/DDBJ whole genome shotgun (WGS) entry which is preliminary data.</text>
</comment>
<sequence>MSSPSRRSLLPALIIAALLASTPAFAQDAPASPSADAPASDSPASDAPASDVPAADVPAADDLDDDAAPDSTDSAGEVPAEERSAPAEAEAEPDDAPERDDVQGSEEPEQLAGIIPEPATLPPDGIDAPGIIDAEEDAEKSRVTYQANSEYRVRSLQITPIELNGTAVRDIGWTEQRFRLDASTGLQGVGSITVQLDALDGVLFGDNGRFLGNPSSNSGVSLATKRPNLTRWQIGLLPGGDPFDRESYGPVLTSAPLLEVNYLYADAMLPIGLLRVGRQPLNYGATVNAHDGGRHNRWGVSQYSDGVDRILFGTKLNEIVNTLRHGADHTPDTSLDRGVILGMFYDFMKHDNIARTDDDLRQMGINLQWLVDEADWLGLDWQGFQASATFVHLRNDRFNSRIYGFPLAFQTGVNNVDLRLQFSHLRGETTEISEGFAALTNARVQTQQMRGYGGQGVIDVHLGPVTLSLEGNYASGDANPRAGDPITSFSFARDLNVGLLLFEHVLAFESARSVGVGLENLADADVDSFPLTEIQSDGRFSNAIAIFPQIYVDMLKTAEHNLFARAGVLAAWSATPEGAVDAVQTALNDVGGPIENSALNFHGGTPGRFYGTEVDLQLGYRLRDNFFWTVEGAVLFPGEALHDENGDAVRSFLVENRFELLF</sequence>
<dbReference type="Proteomes" id="UP000282926">
    <property type="component" value="Unassembled WGS sequence"/>
</dbReference>
<feature type="compositionally biased region" description="Acidic residues" evidence="1">
    <location>
        <begin position="59"/>
        <end position="68"/>
    </location>
</feature>
<dbReference type="InterPro" id="IPR006311">
    <property type="entry name" value="TAT_signal"/>
</dbReference>
<keyword evidence="4" id="KW-1185">Reference proteome</keyword>
<evidence type="ECO:0008006" key="5">
    <source>
        <dbReference type="Google" id="ProtNLM"/>
    </source>
</evidence>
<feature type="region of interest" description="Disordered" evidence="1">
    <location>
        <begin position="26"/>
        <end position="125"/>
    </location>
</feature>
<evidence type="ECO:0000256" key="2">
    <source>
        <dbReference type="SAM" id="SignalP"/>
    </source>
</evidence>
<keyword evidence="2" id="KW-0732">Signal</keyword>
<evidence type="ECO:0000313" key="4">
    <source>
        <dbReference type="Proteomes" id="UP000282926"/>
    </source>
</evidence>
<protein>
    <recommendedName>
        <fullName evidence="5">Alginate export domain-containing protein</fullName>
    </recommendedName>
</protein>
<dbReference type="EMBL" id="SADD01000002">
    <property type="protein sequence ID" value="RVU46797.1"/>
    <property type="molecule type" value="Genomic_DNA"/>
</dbReference>
<dbReference type="PROSITE" id="PS51318">
    <property type="entry name" value="TAT"/>
    <property type="match status" value="1"/>
</dbReference>
<feature type="compositionally biased region" description="Low complexity" evidence="1">
    <location>
        <begin position="26"/>
        <end position="58"/>
    </location>
</feature>
<evidence type="ECO:0000313" key="3">
    <source>
        <dbReference type="EMBL" id="RVU46797.1"/>
    </source>
</evidence>
<gene>
    <name evidence="3" type="ORF">EA187_06585</name>
</gene>
<organism evidence="3 4">
    <name type="scientific">Lujinxingia sediminis</name>
    <dbReference type="NCBI Taxonomy" id="2480984"/>
    <lineage>
        <taxon>Bacteria</taxon>
        <taxon>Deltaproteobacteria</taxon>
        <taxon>Bradymonadales</taxon>
        <taxon>Lujinxingiaceae</taxon>
        <taxon>Lujinxingia</taxon>
    </lineage>
</organism>
<feature type="compositionally biased region" description="Acidic residues" evidence="1">
    <location>
        <begin position="89"/>
        <end position="109"/>
    </location>
</feature>
<reference evidence="3 4" key="1">
    <citation type="submission" date="2019-01" db="EMBL/GenBank/DDBJ databases">
        <title>Lujinxingia litoralis gen. nov., sp. nov. and Lujinxingia sediminis gen. nov., sp. nov., new members in the order Bradymonadales, isolated from coastal sediment.</title>
        <authorList>
            <person name="Li C.-M."/>
        </authorList>
    </citation>
    <scope>NUCLEOTIDE SEQUENCE [LARGE SCALE GENOMIC DNA]</scope>
    <source>
        <strain evidence="3 4">SEH01</strain>
    </source>
</reference>
<name>A0ABY0CUQ3_9DELT</name>
<feature type="signal peptide" evidence="2">
    <location>
        <begin position="1"/>
        <end position="26"/>
    </location>
</feature>
<accession>A0ABY0CUQ3</accession>
<feature type="chain" id="PRO_5045148695" description="Alginate export domain-containing protein" evidence="2">
    <location>
        <begin position="27"/>
        <end position="662"/>
    </location>
</feature>
<evidence type="ECO:0000256" key="1">
    <source>
        <dbReference type="SAM" id="MobiDB-lite"/>
    </source>
</evidence>
<dbReference type="RefSeq" id="WP_127779651.1">
    <property type="nucleotide sequence ID" value="NZ_SADD01000002.1"/>
</dbReference>